<evidence type="ECO:0000313" key="2">
    <source>
        <dbReference type="Proteomes" id="UP001287286"/>
    </source>
</evidence>
<sequence length="213" mass="24061">MLSVKTLEDGPPMNWHWVNYARFRTERTTLEFGLDDVNHMERQLICVLGWNLAISEPDLWQELQPLLAFNRDESPSGQGATRKWRARKGRPVRSKRLGVAGLTHSGVLQSSDVPRWAGRSVLASMNCTSLETTAREKMACGICDGDGGIHGSCGAVLGRRGAPTQRRGLLSPARIVDRRDTSEWRNMHPQESWSLTCEAYTARYAAVEQRRWR</sequence>
<keyword evidence="2" id="KW-1185">Reference proteome</keyword>
<dbReference type="Proteomes" id="UP001287286">
    <property type="component" value="Unassembled WGS sequence"/>
</dbReference>
<dbReference type="EMBL" id="JAWRVI010000113">
    <property type="protein sequence ID" value="KAK4076832.1"/>
    <property type="molecule type" value="Genomic_DNA"/>
</dbReference>
<dbReference type="Gene3D" id="1.10.472.10">
    <property type="entry name" value="Cyclin-like"/>
    <property type="match status" value="1"/>
</dbReference>
<organism evidence="1 2">
    <name type="scientific">Purpureocillium lilacinum</name>
    <name type="common">Paecilomyces lilacinus</name>
    <dbReference type="NCBI Taxonomy" id="33203"/>
    <lineage>
        <taxon>Eukaryota</taxon>
        <taxon>Fungi</taxon>
        <taxon>Dikarya</taxon>
        <taxon>Ascomycota</taxon>
        <taxon>Pezizomycotina</taxon>
        <taxon>Sordariomycetes</taxon>
        <taxon>Hypocreomycetidae</taxon>
        <taxon>Hypocreales</taxon>
        <taxon>Ophiocordycipitaceae</taxon>
        <taxon>Purpureocillium</taxon>
    </lineage>
</organism>
<name>A0ABR0BGH8_PURLI</name>
<evidence type="ECO:0000313" key="1">
    <source>
        <dbReference type="EMBL" id="KAK4076832.1"/>
    </source>
</evidence>
<protein>
    <submittedName>
        <fullName evidence="1">Uncharacterized protein</fullName>
    </submittedName>
</protein>
<comment type="caution">
    <text evidence="1">The sequence shown here is derived from an EMBL/GenBank/DDBJ whole genome shotgun (WGS) entry which is preliminary data.</text>
</comment>
<reference evidence="1 2" key="1">
    <citation type="journal article" date="2024" name="Microbiol. Resour. Announc.">
        <title>Genome annotations for the ascomycete fungi Trichoderma harzianum, Trichoderma aggressivum, and Purpureocillium lilacinum.</title>
        <authorList>
            <person name="Beijen E.P.W."/>
            <person name="Ohm R.A."/>
        </authorList>
    </citation>
    <scope>NUCLEOTIDE SEQUENCE [LARGE SCALE GENOMIC DNA]</scope>
    <source>
        <strain evidence="1 2">CBS 150709</strain>
    </source>
</reference>
<accession>A0ABR0BGH8</accession>
<proteinExistence type="predicted"/>
<gene>
    <name evidence="1" type="ORF">Purlil1_12565</name>
</gene>